<dbReference type="KEGG" id="sml:Smlt1749"/>
<dbReference type="AlphaFoldDB" id="B2FL39"/>
<dbReference type="Proteomes" id="UP000008840">
    <property type="component" value="Chromosome"/>
</dbReference>
<feature type="region of interest" description="Disordered" evidence="1">
    <location>
        <begin position="96"/>
        <end position="125"/>
    </location>
</feature>
<accession>B2FL39</accession>
<name>B2FL39_STRMK</name>
<dbReference type="EMBL" id="AM743169">
    <property type="protein sequence ID" value="CAQ45272.1"/>
    <property type="molecule type" value="Genomic_DNA"/>
</dbReference>
<reference evidence="2 3" key="1">
    <citation type="journal article" date="2008" name="Genome Biol.">
        <title>The complete genome, comparative and functional analysis of Stenotrophomonas maltophilia reveals an organism heavily shielded by drug resistance determinants.</title>
        <authorList>
            <person name="Crossman L.C."/>
            <person name="Gould V.C."/>
            <person name="Dow J.M."/>
            <person name="Vernikos G.S."/>
            <person name="Okazaki A."/>
            <person name="Sebaihia M."/>
            <person name="Saunders D."/>
            <person name="Arrowsmith C."/>
            <person name="Carver T."/>
            <person name="Peters N."/>
            <person name="Adlem E."/>
            <person name="Kerhornou A."/>
            <person name="Lord A."/>
            <person name="Murphy L."/>
            <person name="Seeger K."/>
            <person name="Squares R."/>
            <person name="Rutter S."/>
            <person name="Quail M.A."/>
            <person name="Rajandream M.A."/>
            <person name="Harris D."/>
            <person name="Churcher C."/>
            <person name="Bentley S.D."/>
            <person name="Parkhill J."/>
            <person name="Thomson N.R."/>
            <person name="Avison M.B."/>
        </authorList>
    </citation>
    <scope>NUCLEOTIDE SEQUENCE [LARGE SCALE GENOMIC DNA]</scope>
    <source>
        <strain evidence="2 3">K279a</strain>
    </source>
</reference>
<keyword evidence="3" id="KW-1185">Reference proteome</keyword>
<dbReference type="HOGENOM" id="CLU_1991445_0_0_6"/>
<evidence type="ECO:0000313" key="2">
    <source>
        <dbReference type="EMBL" id="CAQ45272.1"/>
    </source>
</evidence>
<dbReference type="EnsemblBacteria" id="CAQ45272">
    <property type="protein sequence ID" value="CAQ45272"/>
    <property type="gene ID" value="Smlt1749"/>
</dbReference>
<evidence type="ECO:0000256" key="1">
    <source>
        <dbReference type="SAM" id="MobiDB-lite"/>
    </source>
</evidence>
<proteinExistence type="predicted"/>
<sequence length="125" mass="13154">MRPLQCPGSPHKECSHQRTHRHQHPQQPAVPAAGRPHHRLPAADVAAQPGHPCASGDRRPRLCAGCAHAAVVDRRSSCTGTRPTPGALVAHRRLVPAGRRRGDHPGVPAGAVPGLISGRAQRIGP</sequence>
<protein>
    <submittedName>
        <fullName evidence="2">Uncharacterized protein</fullName>
    </submittedName>
</protein>
<gene>
    <name evidence="2" type="ordered locus">Smlt1749</name>
</gene>
<organism evidence="2 3">
    <name type="scientific">Stenotrophomonas maltophilia (strain K279a)</name>
    <dbReference type="NCBI Taxonomy" id="522373"/>
    <lineage>
        <taxon>Bacteria</taxon>
        <taxon>Pseudomonadati</taxon>
        <taxon>Pseudomonadota</taxon>
        <taxon>Gammaproteobacteria</taxon>
        <taxon>Lysobacterales</taxon>
        <taxon>Lysobacteraceae</taxon>
        <taxon>Stenotrophomonas</taxon>
        <taxon>Stenotrophomonas maltophilia group</taxon>
    </lineage>
</organism>
<evidence type="ECO:0000313" key="3">
    <source>
        <dbReference type="Proteomes" id="UP000008840"/>
    </source>
</evidence>
<feature type="region of interest" description="Disordered" evidence="1">
    <location>
        <begin position="1"/>
        <end position="56"/>
    </location>
</feature>